<proteinExistence type="inferred from homology"/>
<keyword evidence="2" id="KW-1277">Toxin-antitoxin system</keyword>
<dbReference type="InterPro" id="IPR008201">
    <property type="entry name" value="HepT-like"/>
</dbReference>
<dbReference type="GO" id="GO:0004540">
    <property type="term" value="F:RNA nuclease activity"/>
    <property type="evidence" value="ECO:0007669"/>
    <property type="project" value="InterPro"/>
</dbReference>
<dbReference type="InterPro" id="IPR037038">
    <property type="entry name" value="HepT-like_sf"/>
</dbReference>
<dbReference type="PANTHER" id="PTHR34139:SF1">
    <property type="entry name" value="RNASE MJ1380-RELATED"/>
    <property type="match status" value="1"/>
</dbReference>
<reference evidence="7 8" key="1">
    <citation type="submission" date="2018-01" db="EMBL/GenBank/DDBJ databases">
        <title>Complete genome sequences of the type strains of Marinobacter flavimaris and Marinobacter maroccanus.</title>
        <authorList>
            <person name="Palau M."/>
            <person name="Boujida N."/>
            <person name="Manresa A."/>
            <person name="Minana-Galbis D."/>
        </authorList>
    </citation>
    <scope>NUCLEOTIDE SEQUENCE [LARGE SCALE GENOMIC DNA]</scope>
    <source>
        <strain evidence="7 8">N4</strain>
    </source>
</reference>
<dbReference type="Pfam" id="PF01934">
    <property type="entry name" value="HepT-like"/>
    <property type="match status" value="1"/>
</dbReference>
<dbReference type="EMBL" id="PSSX01000001">
    <property type="protein sequence ID" value="PPI86042.1"/>
    <property type="molecule type" value="Genomic_DNA"/>
</dbReference>
<dbReference type="AlphaFoldDB" id="A0A2S5ZFS8"/>
<dbReference type="OrthoDB" id="4829434at2"/>
<name>A0A2S5ZFS8_9GAMM</name>
<dbReference type="RefSeq" id="WP_104320296.1">
    <property type="nucleotide sequence ID" value="NZ_PSSX01000001.1"/>
</dbReference>
<evidence type="ECO:0000313" key="7">
    <source>
        <dbReference type="EMBL" id="PPI86042.1"/>
    </source>
</evidence>
<evidence type="ECO:0000256" key="1">
    <source>
        <dbReference type="ARBA" id="ARBA00022553"/>
    </source>
</evidence>
<dbReference type="GO" id="GO:0000166">
    <property type="term" value="F:nucleotide binding"/>
    <property type="evidence" value="ECO:0007669"/>
    <property type="project" value="UniProtKB-KW"/>
</dbReference>
<comment type="similarity">
    <text evidence="6">Belongs to the HepT RNase toxin family.</text>
</comment>
<sequence length="113" mass="12834">MQREALKYLYDILEAAEKVQRFVAGSSEDDYLSDELLQSAVERQFEIIGEAMGKLHKIAPDEAERFVDYKKMIAFRNVLIHGYATIDPVIVWGVVESNLNDVLNQAREALSAD</sequence>
<evidence type="ECO:0000256" key="2">
    <source>
        <dbReference type="ARBA" id="ARBA00022649"/>
    </source>
</evidence>
<evidence type="ECO:0000256" key="5">
    <source>
        <dbReference type="ARBA" id="ARBA00022801"/>
    </source>
</evidence>
<keyword evidence="8" id="KW-1185">Reference proteome</keyword>
<keyword evidence="5" id="KW-0378">Hydrolase</keyword>
<dbReference type="GO" id="GO:0110001">
    <property type="term" value="C:toxin-antitoxin complex"/>
    <property type="evidence" value="ECO:0007669"/>
    <property type="project" value="InterPro"/>
</dbReference>
<dbReference type="Proteomes" id="UP000239917">
    <property type="component" value="Unassembled WGS sequence"/>
</dbReference>
<keyword evidence="4" id="KW-0547">Nucleotide-binding</keyword>
<dbReference type="InterPro" id="IPR051813">
    <property type="entry name" value="HepT_RNase_toxin"/>
</dbReference>
<dbReference type="GO" id="GO:0016787">
    <property type="term" value="F:hydrolase activity"/>
    <property type="evidence" value="ECO:0007669"/>
    <property type="project" value="UniProtKB-KW"/>
</dbReference>
<accession>A0A2S5ZFS8</accession>
<gene>
    <name evidence="7" type="ORF">KEHDKFFH_01600</name>
</gene>
<evidence type="ECO:0000313" key="8">
    <source>
        <dbReference type="Proteomes" id="UP000239917"/>
    </source>
</evidence>
<dbReference type="PANTHER" id="PTHR34139">
    <property type="entry name" value="UPF0331 PROTEIN MJ0127"/>
    <property type="match status" value="1"/>
</dbReference>
<organism evidence="7 8">
    <name type="scientific">Marinobacter maroccanus</name>
    <dbReference type="NCBI Taxonomy" id="2055143"/>
    <lineage>
        <taxon>Bacteria</taxon>
        <taxon>Pseudomonadati</taxon>
        <taxon>Pseudomonadota</taxon>
        <taxon>Gammaproteobacteria</taxon>
        <taxon>Pseudomonadales</taxon>
        <taxon>Marinobacteraceae</taxon>
        <taxon>Marinobacter</taxon>
    </lineage>
</organism>
<evidence type="ECO:0008006" key="9">
    <source>
        <dbReference type="Google" id="ProtNLM"/>
    </source>
</evidence>
<comment type="caution">
    <text evidence="7">The sequence shown here is derived from an EMBL/GenBank/DDBJ whole genome shotgun (WGS) entry which is preliminary data.</text>
</comment>
<dbReference type="Gene3D" id="1.20.120.580">
    <property type="entry name" value="bsu32300-like"/>
    <property type="match status" value="1"/>
</dbReference>
<keyword evidence="1" id="KW-0597">Phosphoprotein</keyword>
<evidence type="ECO:0000256" key="4">
    <source>
        <dbReference type="ARBA" id="ARBA00022741"/>
    </source>
</evidence>
<evidence type="ECO:0000256" key="3">
    <source>
        <dbReference type="ARBA" id="ARBA00022722"/>
    </source>
</evidence>
<evidence type="ECO:0000256" key="6">
    <source>
        <dbReference type="ARBA" id="ARBA00024207"/>
    </source>
</evidence>
<protein>
    <recommendedName>
        <fullName evidence="9">DUF86 domain-containing protein</fullName>
    </recommendedName>
</protein>
<keyword evidence="3" id="KW-0540">Nuclease</keyword>